<evidence type="ECO:0000313" key="5">
    <source>
        <dbReference type="EMBL" id="MDO7787817.1"/>
    </source>
</evidence>
<dbReference type="CDD" id="cd07053">
    <property type="entry name" value="BMC_PduT_repeat1"/>
    <property type="match status" value="1"/>
</dbReference>
<dbReference type="EMBL" id="JARPTC010000016">
    <property type="protein sequence ID" value="MDO7787817.1"/>
    <property type="molecule type" value="Genomic_DNA"/>
</dbReference>
<keyword evidence="2" id="KW-1283">Bacterial microcompartment</keyword>
<reference evidence="5" key="2">
    <citation type="submission" date="2023-03" db="EMBL/GenBank/DDBJ databases">
        <authorList>
            <person name="Zhang Z."/>
        </authorList>
    </citation>
    <scope>NUCLEOTIDE SEQUENCE</scope>
    <source>
        <strain evidence="5">DSA</strain>
    </source>
</reference>
<dbReference type="Pfam" id="PF00936">
    <property type="entry name" value="BMC"/>
    <property type="match status" value="2"/>
</dbReference>
<evidence type="ECO:0000256" key="1">
    <source>
        <dbReference type="ARBA" id="ARBA00024322"/>
    </source>
</evidence>
<feature type="domain" description="BMC" evidence="4">
    <location>
        <begin position="97"/>
        <end position="183"/>
    </location>
</feature>
<dbReference type="InterPro" id="IPR011238">
    <property type="entry name" value="Micro_shell_prot_PduT"/>
</dbReference>
<gene>
    <name evidence="5" type="ORF">P6N53_11360</name>
</gene>
<name>A0AAW7ZDK9_9FIRM</name>
<dbReference type="SUPFAM" id="SSF143414">
    <property type="entry name" value="CcmK-like"/>
    <property type="match status" value="2"/>
</dbReference>
<sequence length="183" mass="18764">MKRAIGLIETKNIIKGISVADAMLKSANVDLIMAHSVCPGKYFIMVGGDVGAVQNAVRSGKATGGNENIVDDIVLSNIHPDVFHALSGCSEVKEIKSLGVIESYSVASAILAADTAVKSATVQLIEVRLARGMGGKSLVTLSGEVGAVTAAVRAGSNAIQDSGFLIGDLVIAAPHQGLHKALF</sequence>
<evidence type="ECO:0000259" key="4">
    <source>
        <dbReference type="PROSITE" id="PS51930"/>
    </source>
</evidence>
<dbReference type="PANTHER" id="PTHR33941:SF11">
    <property type="entry name" value="BACTERIAL MICROCOMPARTMENT SHELL PROTEIN PDUJ"/>
    <property type="match status" value="1"/>
</dbReference>
<dbReference type="CDD" id="cd07054">
    <property type="entry name" value="BMC_PduT_repeat2"/>
    <property type="match status" value="1"/>
</dbReference>
<feature type="domain" description="BMC" evidence="4">
    <location>
        <begin position="4"/>
        <end position="87"/>
    </location>
</feature>
<comment type="subcellular location">
    <subcellularLocation>
        <location evidence="1">Bacterial microcompartment</location>
    </subcellularLocation>
</comment>
<accession>A0AAW7ZDK9</accession>
<comment type="caution">
    <text evidence="5">The sequence shown here is derived from an EMBL/GenBank/DDBJ whole genome shotgun (WGS) entry which is preliminary data.</text>
</comment>
<dbReference type="InterPro" id="IPR037233">
    <property type="entry name" value="CcmK-like_sf"/>
</dbReference>
<dbReference type="Proteomes" id="UP001172911">
    <property type="component" value="Unassembled WGS sequence"/>
</dbReference>
<dbReference type="PROSITE" id="PS51930">
    <property type="entry name" value="BMC_2"/>
    <property type="match status" value="2"/>
</dbReference>
<dbReference type="GO" id="GO:0031469">
    <property type="term" value="C:bacterial microcompartment"/>
    <property type="evidence" value="ECO:0007669"/>
    <property type="project" value="UniProtKB-SubCell"/>
</dbReference>
<keyword evidence="6" id="KW-1185">Reference proteome</keyword>
<comment type="similarity">
    <text evidence="3">Belongs to the bacterial microcompartments protein family.</text>
</comment>
<dbReference type="Gene3D" id="3.30.70.1710">
    <property type="match status" value="2"/>
</dbReference>
<reference evidence="5" key="1">
    <citation type="journal article" date="2023" name="J. Hazard. Mater.">
        <title>Anaerobic biodegradation of pyrene and benzo[a]pyrene by a new sulfate-reducing Desulforamulus aquiferis strain DSA.</title>
        <authorList>
            <person name="Zhang Z."/>
            <person name="Sun J."/>
            <person name="Gong X."/>
            <person name="Wang C."/>
            <person name="Wang H."/>
        </authorList>
    </citation>
    <scope>NUCLEOTIDE SEQUENCE</scope>
    <source>
        <strain evidence="5">DSA</strain>
    </source>
</reference>
<protein>
    <submittedName>
        <fullName evidence="5">BMC domain-containing protein</fullName>
    </submittedName>
</protein>
<evidence type="ECO:0000256" key="3">
    <source>
        <dbReference type="PROSITE-ProRule" id="PRU01278"/>
    </source>
</evidence>
<dbReference type="AlphaFoldDB" id="A0AAW7ZDK9"/>
<dbReference type="RefSeq" id="WP_304543181.1">
    <property type="nucleotide sequence ID" value="NZ_JARPTC010000016.1"/>
</dbReference>
<proteinExistence type="inferred from homology"/>
<dbReference type="InterPro" id="IPR044872">
    <property type="entry name" value="CcmK/CsoS1_BMC"/>
</dbReference>
<dbReference type="InterPro" id="IPR000249">
    <property type="entry name" value="BMC_dom"/>
</dbReference>
<dbReference type="InterPro" id="IPR050575">
    <property type="entry name" value="BMC_shell"/>
</dbReference>
<evidence type="ECO:0000313" key="6">
    <source>
        <dbReference type="Proteomes" id="UP001172911"/>
    </source>
</evidence>
<organism evidence="5 6">
    <name type="scientific">Desulforamulus aquiferis</name>
    <dbReference type="NCBI Taxonomy" id="1397668"/>
    <lineage>
        <taxon>Bacteria</taxon>
        <taxon>Bacillati</taxon>
        <taxon>Bacillota</taxon>
        <taxon>Clostridia</taxon>
        <taxon>Eubacteriales</taxon>
        <taxon>Peptococcaceae</taxon>
        <taxon>Desulforamulus</taxon>
    </lineage>
</organism>
<evidence type="ECO:0000256" key="2">
    <source>
        <dbReference type="ARBA" id="ARBA00024446"/>
    </source>
</evidence>
<dbReference type="SMART" id="SM00877">
    <property type="entry name" value="BMC"/>
    <property type="match status" value="2"/>
</dbReference>
<dbReference type="PANTHER" id="PTHR33941">
    <property type="entry name" value="PROPANEDIOL UTILIZATION PROTEIN PDUA"/>
    <property type="match status" value="1"/>
</dbReference>
<dbReference type="PIRSF" id="PIRSF034834">
    <property type="entry name" value="PduT"/>
    <property type="match status" value="1"/>
</dbReference>